<dbReference type="GO" id="GO:0005886">
    <property type="term" value="C:plasma membrane"/>
    <property type="evidence" value="ECO:0007669"/>
    <property type="project" value="TreeGrafter"/>
</dbReference>
<gene>
    <name evidence="14" type="primary">kdpD_1</name>
    <name evidence="14" type="ORF">BHLFYP23_02012</name>
</gene>
<dbReference type="Gene3D" id="1.20.120.620">
    <property type="entry name" value="Backbone structure of the membrane domain of e. Coli histidine kinase receptor kdpd"/>
    <property type="match status" value="1"/>
</dbReference>
<dbReference type="Pfam" id="PF13493">
    <property type="entry name" value="DUF4118"/>
    <property type="match status" value="1"/>
</dbReference>
<evidence type="ECO:0000256" key="7">
    <source>
        <dbReference type="ARBA" id="ARBA00022840"/>
    </source>
</evidence>
<evidence type="ECO:0000256" key="1">
    <source>
        <dbReference type="ARBA" id="ARBA00004141"/>
    </source>
</evidence>
<organism evidence="14">
    <name type="scientific">Blautia hansenii</name>
    <name type="common">Ruminococcus hansenii</name>
    <dbReference type="NCBI Taxonomy" id="1322"/>
    <lineage>
        <taxon>Bacteria</taxon>
        <taxon>Bacillati</taxon>
        <taxon>Bacillota</taxon>
        <taxon>Clostridia</taxon>
        <taxon>Lachnospirales</taxon>
        <taxon>Lachnospiraceae</taxon>
        <taxon>Blautia</taxon>
    </lineage>
</organism>
<dbReference type="PANTHER" id="PTHR45569:SF1">
    <property type="entry name" value="SENSOR PROTEIN KDPD"/>
    <property type="match status" value="1"/>
</dbReference>
<dbReference type="InterPro" id="IPR038318">
    <property type="entry name" value="KdpD_sf"/>
</dbReference>
<dbReference type="PANTHER" id="PTHR45569">
    <property type="entry name" value="SENSOR PROTEIN KDPD"/>
    <property type="match status" value="1"/>
</dbReference>
<dbReference type="AlphaFoldDB" id="A0A6N2SAT0"/>
<evidence type="ECO:0000256" key="8">
    <source>
        <dbReference type="ARBA" id="ARBA00022989"/>
    </source>
</evidence>
<evidence type="ECO:0000256" key="4">
    <source>
        <dbReference type="ARBA" id="ARBA00022692"/>
    </source>
</evidence>
<dbReference type="Pfam" id="PF02702">
    <property type="entry name" value="KdpD"/>
    <property type="match status" value="1"/>
</dbReference>
<keyword evidence="8 11" id="KW-1133">Transmembrane helix</keyword>
<evidence type="ECO:0000256" key="11">
    <source>
        <dbReference type="SAM" id="Phobius"/>
    </source>
</evidence>
<feature type="domain" description="Sensor protein KdpD transmembrane" evidence="13">
    <location>
        <begin position="418"/>
        <end position="519"/>
    </location>
</feature>
<dbReference type="InterPro" id="IPR027417">
    <property type="entry name" value="P-loop_NTPase"/>
</dbReference>
<evidence type="ECO:0000256" key="10">
    <source>
        <dbReference type="ARBA" id="ARBA00023136"/>
    </source>
</evidence>
<evidence type="ECO:0000256" key="2">
    <source>
        <dbReference type="ARBA" id="ARBA00022553"/>
    </source>
</evidence>
<keyword evidence="6" id="KW-0418">Kinase</keyword>
<sequence length="675" mass="76653">MSSDRSTPEEILKRIQAEEKQKENEKRGKLYIFLGYAAGVGKTCAMLDTAQELKKKGIDVVAGYIEPHARWETSMREKGLEKIPPLMVPYKGIELREFNLDAALKRKPQILLVDELAHTNANGLRHKKRYEDIEELLDAGIDVYTTVNIQHLESLNDIVENITKIHVKERIPDGVFDEAEQVKLIDIEPDLLITRLKEGKIYKTVQAERALQNFFAKEKLIALREIALRRMADKVNQIAQQERLLSEKQEEGEGYQGEHILTCISTAPSCERVIRSASRMAYAFHARFTALYVETTRLQNADASVKKIRDDNLHLAEMLGAKIVTVFGDDVAFQIAEYARVSGVTKLVLGRTNHKILFGQKKGNITDEISEYSPNLDIFIIPDMGHTGKKKYFLFSPTNSEKRKKTEKLGADILKEAFMLGIATAVGLLFQKLGFLNADIIMVYLLGILLLSLYTARRYIAVSSAVFSVLLFDWFFVEPFYSFNFYSGKYSATFGIMLLFSIIISAIISTEKHQAKESAKMMYRTELLLDNSRRMRRVESVKELLTELSDKVLKLMNLSVVFYVQKEGKLTGPWLFPKPGISKAELGKTVDTKEKAVVDWVMTNRKRAGCCTHTLPEANAIYLPIKTSDEIYGVMGIVLEEKREIPPFEYGLLTAMLNEAALVFARLIYGRKEKP</sequence>
<evidence type="ECO:0000259" key="13">
    <source>
        <dbReference type="Pfam" id="PF13493"/>
    </source>
</evidence>
<keyword evidence="7" id="KW-0067">ATP-binding</keyword>
<evidence type="ECO:0000256" key="6">
    <source>
        <dbReference type="ARBA" id="ARBA00022777"/>
    </source>
</evidence>
<dbReference type="RefSeq" id="WP_003023064.1">
    <property type="nucleotide sequence ID" value="NZ_CACRSY010000008.1"/>
</dbReference>
<dbReference type="Gene3D" id="3.30.450.40">
    <property type="match status" value="1"/>
</dbReference>
<dbReference type="InterPro" id="IPR052023">
    <property type="entry name" value="Histidine_kinase_KdpD"/>
</dbReference>
<dbReference type="GO" id="GO:0005524">
    <property type="term" value="F:ATP binding"/>
    <property type="evidence" value="ECO:0007669"/>
    <property type="project" value="UniProtKB-KW"/>
</dbReference>
<name>A0A6N2SAT0_BLAHA</name>
<feature type="transmembrane region" description="Helical" evidence="11">
    <location>
        <begin position="436"/>
        <end position="454"/>
    </location>
</feature>
<accession>A0A6N2SAT0</accession>
<feature type="transmembrane region" description="Helical" evidence="11">
    <location>
        <begin position="489"/>
        <end position="508"/>
    </location>
</feature>
<dbReference type="Gene3D" id="3.40.50.300">
    <property type="entry name" value="P-loop containing nucleotide triphosphate hydrolases"/>
    <property type="match status" value="1"/>
</dbReference>
<reference evidence="14" key="1">
    <citation type="submission" date="2019-11" db="EMBL/GenBank/DDBJ databases">
        <authorList>
            <person name="Feng L."/>
        </authorList>
    </citation>
    <scope>NUCLEOTIDE SEQUENCE</scope>
    <source>
        <strain evidence="14">BhanseniiLFYP23</strain>
    </source>
</reference>
<keyword evidence="2" id="KW-0597">Phosphoprotein</keyword>
<keyword evidence="4 11" id="KW-0812">Transmembrane</keyword>
<keyword evidence="5" id="KW-0547">Nucleotide-binding</keyword>
<protein>
    <submittedName>
        <fullName evidence="14">Sensor protein KdpD</fullName>
        <ecNumber evidence="14">2.7.13.3</ecNumber>
    </submittedName>
</protein>
<dbReference type="FunFam" id="3.40.50.300:FF:000483">
    <property type="entry name" value="Sensor histidine kinase KdpD"/>
    <property type="match status" value="1"/>
</dbReference>
<evidence type="ECO:0000256" key="9">
    <source>
        <dbReference type="ARBA" id="ARBA00023012"/>
    </source>
</evidence>
<feature type="domain" description="Signal transduction histidine kinase osmosensitive K+ channel sensor N-terminal" evidence="12">
    <location>
        <begin position="26"/>
        <end position="235"/>
    </location>
</feature>
<keyword evidence="10 11" id="KW-0472">Membrane</keyword>
<evidence type="ECO:0000259" key="12">
    <source>
        <dbReference type="Pfam" id="PF02702"/>
    </source>
</evidence>
<dbReference type="InterPro" id="IPR025201">
    <property type="entry name" value="KdpD_TM"/>
</dbReference>
<dbReference type="GO" id="GO:0000155">
    <property type="term" value="F:phosphorelay sensor kinase activity"/>
    <property type="evidence" value="ECO:0007669"/>
    <property type="project" value="InterPro"/>
</dbReference>
<dbReference type="CDD" id="cd01987">
    <property type="entry name" value="USP_KdpD-like"/>
    <property type="match status" value="1"/>
</dbReference>
<feature type="transmembrane region" description="Helical" evidence="11">
    <location>
        <begin position="459"/>
        <end position="477"/>
    </location>
</feature>
<evidence type="ECO:0000313" key="14">
    <source>
        <dbReference type="EMBL" id="VYS90346.1"/>
    </source>
</evidence>
<dbReference type="InterPro" id="IPR003852">
    <property type="entry name" value="Sig_transdc_His_kinase_KdpD_N"/>
</dbReference>
<dbReference type="InterPro" id="IPR029016">
    <property type="entry name" value="GAF-like_dom_sf"/>
</dbReference>
<evidence type="ECO:0000256" key="3">
    <source>
        <dbReference type="ARBA" id="ARBA00022679"/>
    </source>
</evidence>
<keyword evidence="9" id="KW-0902">Two-component regulatory system</keyword>
<dbReference type="GO" id="GO:0005737">
    <property type="term" value="C:cytoplasm"/>
    <property type="evidence" value="ECO:0007669"/>
    <property type="project" value="UniProtKB-ARBA"/>
</dbReference>
<dbReference type="EMBL" id="CACRSY010000008">
    <property type="protein sequence ID" value="VYS90346.1"/>
    <property type="molecule type" value="Genomic_DNA"/>
</dbReference>
<dbReference type="SUPFAM" id="SSF52402">
    <property type="entry name" value="Adenine nucleotide alpha hydrolases-like"/>
    <property type="match status" value="1"/>
</dbReference>
<proteinExistence type="predicted"/>
<comment type="subcellular location">
    <subcellularLocation>
        <location evidence="1">Membrane</location>
        <topology evidence="1">Multi-pass membrane protein</topology>
    </subcellularLocation>
</comment>
<evidence type="ECO:0000256" key="5">
    <source>
        <dbReference type="ARBA" id="ARBA00022741"/>
    </source>
</evidence>
<keyword evidence="3 14" id="KW-0808">Transferase</keyword>
<dbReference type="EC" id="2.7.13.3" evidence="14"/>